<evidence type="ECO:0008006" key="4">
    <source>
        <dbReference type="Google" id="ProtNLM"/>
    </source>
</evidence>
<feature type="transmembrane region" description="Helical" evidence="1">
    <location>
        <begin position="164"/>
        <end position="183"/>
    </location>
</feature>
<keyword evidence="1" id="KW-0472">Membrane</keyword>
<dbReference type="OrthoDB" id="5294791at2"/>
<feature type="transmembrane region" description="Helical" evidence="1">
    <location>
        <begin position="132"/>
        <end position="152"/>
    </location>
</feature>
<feature type="transmembrane region" description="Helical" evidence="1">
    <location>
        <begin position="208"/>
        <end position="226"/>
    </location>
</feature>
<dbReference type="EMBL" id="AP019368">
    <property type="protein sequence ID" value="BBH52197.1"/>
    <property type="molecule type" value="Genomic_DNA"/>
</dbReference>
<reference evidence="2 3" key="1">
    <citation type="submission" date="2018-12" db="EMBL/GenBank/DDBJ databases">
        <title>Rubrispira sanarue gen. nov., sp., nov., a member of the order Silvanigrellales, isolated from a brackish lake in Hamamatsu Japan.</title>
        <authorList>
            <person name="Maejima Y."/>
            <person name="Iino T."/>
            <person name="Muraguchi Y."/>
            <person name="Fukuda K."/>
            <person name="Nojiri H."/>
            <person name="Ohkuma M."/>
            <person name="Moriuchi R."/>
            <person name="Dohra H."/>
            <person name="Kimbara K."/>
            <person name="Shintani M."/>
        </authorList>
    </citation>
    <scope>NUCLEOTIDE SEQUENCE [LARGE SCALE GENOMIC DNA]</scope>
    <source>
        <strain evidence="2 3">RF1110005</strain>
    </source>
</reference>
<protein>
    <recommendedName>
        <fullName evidence="4">Lysine transporter LysE</fullName>
    </recommendedName>
</protein>
<name>A0A4V0P270_FLUSA</name>
<feature type="transmembrane region" description="Helical" evidence="1">
    <location>
        <begin position="84"/>
        <end position="102"/>
    </location>
</feature>
<dbReference type="KEGG" id="sbf:JCM31447_06370"/>
<keyword evidence="1" id="KW-0812">Transmembrane</keyword>
<sequence>MIISELIIYFFYAIIGGALSTLPPGPLNIRLFLFYVKDERKSLFYFQLGILLVDIIICNVAFIITQKTNDITSLISFGKNNLYIIQILFLLVLLYIAFSHLFTKKYPPSLKNNPIENPEIEKNKSSKLIRHFIEGVVGTLTIPSLLPFWYLWWMGQNLTFNHPISLAVILIAIGVCIGDLFIFKTYRFFFLKIPERVLQVRIAQIEKWVGYIFLLFAFIFGIKFFLF</sequence>
<keyword evidence="3" id="KW-1185">Reference proteome</keyword>
<dbReference type="Proteomes" id="UP000291236">
    <property type="component" value="Chromosome"/>
</dbReference>
<dbReference type="AlphaFoldDB" id="A0A4V0P270"/>
<accession>A0A4V0P270</accession>
<organism evidence="2 3">
    <name type="scientific">Fluviispira sanaruensis</name>
    <dbReference type="NCBI Taxonomy" id="2493639"/>
    <lineage>
        <taxon>Bacteria</taxon>
        <taxon>Pseudomonadati</taxon>
        <taxon>Bdellovibrionota</taxon>
        <taxon>Oligoflexia</taxon>
        <taxon>Silvanigrellales</taxon>
        <taxon>Silvanigrellaceae</taxon>
        <taxon>Fluviispira</taxon>
    </lineage>
</organism>
<evidence type="ECO:0000256" key="1">
    <source>
        <dbReference type="SAM" id="Phobius"/>
    </source>
</evidence>
<dbReference type="RefSeq" id="WP_130606439.1">
    <property type="nucleotide sequence ID" value="NZ_AP019368.1"/>
</dbReference>
<keyword evidence="1" id="KW-1133">Transmembrane helix</keyword>
<feature type="transmembrane region" description="Helical" evidence="1">
    <location>
        <begin position="6"/>
        <end position="22"/>
    </location>
</feature>
<evidence type="ECO:0000313" key="3">
    <source>
        <dbReference type="Proteomes" id="UP000291236"/>
    </source>
</evidence>
<gene>
    <name evidence="2" type="ORF">JCM31447_06370</name>
</gene>
<proteinExistence type="predicted"/>
<evidence type="ECO:0000313" key="2">
    <source>
        <dbReference type="EMBL" id="BBH52197.1"/>
    </source>
</evidence>
<feature type="transmembrane region" description="Helical" evidence="1">
    <location>
        <begin position="43"/>
        <end position="64"/>
    </location>
</feature>